<feature type="region of interest" description="Disordered" evidence="7">
    <location>
        <begin position="21"/>
        <end position="104"/>
    </location>
</feature>
<evidence type="ECO:0000256" key="7">
    <source>
        <dbReference type="SAM" id="MobiDB-lite"/>
    </source>
</evidence>
<feature type="chain" id="PRO_5040945824" evidence="8">
    <location>
        <begin position="18"/>
        <end position="104"/>
    </location>
</feature>
<evidence type="ECO:0000313" key="11">
    <source>
        <dbReference type="Proteomes" id="UP001144397"/>
    </source>
</evidence>
<evidence type="ECO:0000256" key="5">
    <source>
        <dbReference type="ARBA" id="ARBA00023237"/>
    </source>
</evidence>
<comment type="subcellular location">
    <subcellularLocation>
        <location evidence="1">Cell outer membrane</location>
        <topology evidence="1">Lipid-anchor</topology>
    </subcellularLocation>
</comment>
<dbReference type="EMBL" id="JAVDPY010000003">
    <property type="protein sequence ID" value="MDR6333566.1"/>
    <property type="molecule type" value="Genomic_DNA"/>
</dbReference>
<dbReference type="PROSITE" id="PS51257">
    <property type="entry name" value="PROKAR_LIPOPROTEIN"/>
    <property type="match status" value="1"/>
</dbReference>
<keyword evidence="5" id="KW-0998">Cell outer membrane</keyword>
<gene>
    <name evidence="10" type="ORF">GGQ86_002036</name>
    <name evidence="9" type="ORF">XFLAVUS301_03560</name>
</gene>
<evidence type="ECO:0000256" key="2">
    <source>
        <dbReference type="ARBA" id="ARBA00022729"/>
    </source>
</evidence>
<keyword evidence="3" id="KW-0472">Membrane</keyword>
<evidence type="ECO:0000313" key="10">
    <source>
        <dbReference type="EMBL" id="MDR6333566.1"/>
    </source>
</evidence>
<dbReference type="GO" id="GO:0009279">
    <property type="term" value="C:cell outer membrane"/>
    <property type="evidence" value="ECO:0007669"/>
    <property type="project" value="UniProtKB-SubCell"/>
</dbReference>
<dbReference type="EMBL" id="BSDO01000001">
    <property type="protein sequence ID" value="GLI20682.1"/>
    <property type="molecule type" value="Genomic_DNA"/>
</dbReference>
<feature type="compositionally biased region" description="Pro residues" evidence="7">
    <location>
        <begin position="25"/>
        <end position="40"/>
    </location>
</feature>
<dbReference type="Pfam" id="PF13627">
    <property type="entry name" value="LptM_cons"/>
    <property type="match status" value="1"/>
</dbReference>
<dbReference type="NCBIfam" id="NF047847">
    <property type="entry name" value="SS_mature_LptM"/>
    <property type="match status" value="1"/>
</dbReference>
<proteinExistence type="predicted"/>
<dbReference type="AlphaFoldDB" id="A0A9W6CJB4"/>
<sequence length="104" mass="10547">MRTLATLMALCGTLALAACGVKGPLEPPPGAHAAPPPPKPATATASADSSTSYAPPKTAAEFNESAVPHASWEKKKTSGSTSSSDKLLKGIDRPDQPLLIDGLL</sequence>
<organism evidence="9 11">
    <name type="scientific">Xanthobacter flavus</name>
    <dbReference type="NCBI Taxonomy" id="281"/>
    <lineage>
        <taxon>Bacteria</taxon>
        <taxon>Pseudomonadati</taxon>
        <taxon>Pseudomonadota</taxon>
        <taxon>Alphaproteobacteria</taxon>
        <taxon>Hyphomicrobiales</taxon>
        <taxon>Xanthobacteraceae</taxon>
        <taxon>Xanthobacter</taxon>
    </lineage>
</organism>
<evidence type="ECO:0000313" key="12">
    <source>
        <dbReference type="Proteomes" id="UP001245370"/>
    </source>
</evidence>
<evidence type="ECO:0000256" key="6">
    <source>
        <dbReference type="ARBA" id="ARBA00023288"/>
    </source>
</evidence>
<keyword evidence="2 8" id="KW-0732">Signal</keyword>
<dbReference type="GeneID" id="95761148"/>
<keyword evidence="4" id="KW-0564">Palmitate</keyword>
<evidence type="ECO:0000256" key="4">
    <source>
        <dbReference type="ARBA" id="ARBA00023139"/>
    </source>
</evidence>
<feature type="compositionally biased region" description="Low complexity" evidence="7">
    <location>
        <begin position="41"/>
        <end position="56"/>
    </location>
</feature>
<keyword evidence="6 10" id="KW-0449">Lipoprotein</keyword>
<name>A0A9W6CJB4_XANFL</name>
<protein>
    <submittedName>
        <fullName evidence="10">Small lipoprotein YifL</fullName>
    </submittedName>
</protein>
<feature type="compositionally biased region" description="Basic and acidic residues" evidence="7">
    <location>
        <begin position="86"/>
        <end position="95"/>
    </location>
</feature>
<keyword evidence="12" id="KW-1185">Reference proteome</keyword>
<dbReference type="Proteomes" id="UP001144397">
    <property type="component" value="Unassembled WGS sequence"/>
</dbReference>
<evidence type="ECO:0000256" key="8">
    <source>
        <dbReference type="SAM" id="SignalP"/>
    </source>
</evidence>
<comment type="caution">
    <text evidence="9">The sequence shown here is derived from an EMBL/GenBank/DDBJ whole genome shotgun (WGS) entry which is preliminary data.</text>
</comment>
<dbReference type="Proteomes" id="UP001245370">
    <property type="component" value="Unassembled WGS sequence"/>
</dbReference>
<evidence type="ECO:0000313" key="9">
    <source>
        <dbReference type="EMBL" id="GLI20682.1"/>
    </source>
</evidence>
<feature type="signal peptide" evidence="8">
    <location>
        <begin position="1"/>
        <end position="17"/>
    </location>
</feature>
<reference evidence="10 12" key="2">
    <citation type="submission" date="2023-07" db="EMBL/GenBank/DDBJ databases">
        <title>Genomic Encyclopedia of Type Strains, Phase IV (KMG-IV): sequencing the most valuable type-strain genomes for metagenomic binning, comparative biology and taxonomic classification.</title>
        <authorList>
            <person name="Goeker M."/>
        </authorList>
    </citation>
    <scope>NUCLEOTIDE SEQUENCE [LARGE SCALE GENOMIC DNA]</scope>
    <source>
        <strain evidence="10 12">DSM 338</strain>
    </source>
</reference>
<dbReference type="InterPro" id="IPR032831">
    <property type="entry name" value="LptM_cons"/>
</dbReference>
<dbReference type="RefSeq" id="WP_169123378.1">
    <property type="nucleotide sequence ID" value="NZ_BSDO01000001.1"/>
</dbReference>
<reference evidence="9" key="1">
    <citation type="submission" date="2022-12" db="EMBL/GenBank/DDBJ databases">
        <title>Reference genome sequencing for broad-spectrum identification of bacterial and archaeal isolates by mass spectrometry.</title>
        <authorList>
            <person name="Sekiguchi Y."/>
            <person name="Tourlousse D.M."/>
        </authorList>
    </citation>
    <scope>NUCLEOTIDE SEQUENCE</scope>
    <source>
        <strain evidence="9">301</strain>
    </source>
</reference>
<accession>A0A9W6CJB4</accession>
<evidence type="ECO:0000256" key="1">
    <source>
        <dbReference type="ARBA" id="ARBA00004459"/>
    </source>
</evidence>
<evidence type="ECO:0000256" key="3">
    <source>
        <dbReference type="ARBA" id="ARBA00023136"/>
    </source>
</evidence>